<feature type="chain" id="PRO_5038401272" evidence="1">
    <location>
        <begin position="20"/>
        <end position="112"/>
    </location>
</feature>
<accession>A0A923MK65</accession>
<evidence type="ECO:0000256" key="1">
    <source>
        <dbReference type="SAM" id="SignalP"/>
    </source>
</evidence>
<feature type="signal peptide" evidence="1">
    <location>
        <begin position="1"/>
        <end position="19"/>
    </location>
</feature>
<gene>
    <name evidence="2" type="ORF">H8Z83_10260</name>
</gene>
<evidence type="ECO:0000313" key="2">
    <source>
        <dbReference type="EMBL" id="MBC5770699.1"/>
    </source>
</evidence>
<keyword evidence="1" id="KW-0732">Signal</keyword>
<dbReference type="AlphaFoldDB" id="A0A923MK65"/>
<keyword evidence="3" id="KW-1185">Reference proteome</keyword>
<sequence length="112" mass="12474">MKNLTVIFLCLFLASVAIGCGKKNGIRATYDGNINTYYELEDGTWSCDDRSYEYRLECRGRLPNAECDSVFVYLSNLPDISFEQAAKASGLSSDTADYFAAEDAVLVELRTE</sequence>
<proteinExistence type="predicted"/>
<name>A0A923MK65_9FIRM</name>
<comment type="caution">
    <text evidence="2">The sequence shown here is derived from an EMBL/GenBank/DDBJ whole genome shotgun (WGS) entry which is preliminary data.</text>
</comment>
<dbReference type="Proteomes" id="UP000620327">
    <property type="component" value="Unassembled WGS sequence"/>
</dbReference>
<protein>
    <submittedName>
        <fullName evidence="2">Immunogenic protein</fullName>
    </submittedName>
</protein>
<reference evidence="2" key="1">
    <citation type="submission" date="2020-08" db="EMBL/GenBank/DDBJ databases">
        <title>Genome public.</title>
        <authorList>
            <person name="Liu C."/>
            <person name="Sun Q."/>
        </authorList>
    </citation>
    <scope>NUCLEOTIDE SEQUENCE</scope>
    <source>
        <strain evidence="2">BX15</strain>
    </source>
</reference>
<dbReference type="PROSITE" id="PS51257">
    <property type="entry name" value="PROKAR_LIPOPROTEIN"/>
    <property type="match status" value="1"/>
</dbReference>
<organism evidence="2 3">
    <name type="scientific">Dysosmobacter segnis</name>
    <dbReference type="NCBI Taxonomy" id="2763042"/>
    <lineage>
        <taxon>Bacteria</taxon>
        <taxon>Bacillati</taxon>
        <taxon>Bacillota</taxon>
        <taxon>Clostridia</taxon>
        <taxon>Eubacteriales</taxon>
        <taxon>Oscillospiraceae</taxon>
        <taxon>Dysosmobacter</taxon>
    </lineage>
</organism>
<dbReference type="EMBL" id="JACOQI010000009">
    <property type="protein sequence ID" value="MBC5770699.1"/>
    <property type="molecule type" value="Genomic_DNA"/>
</dbReference>
<evidence type="ECO:0000313" key="3">
    <source>
        <dbReference type="Proteomes" id="UP000620327"/>
    </source>
</evidence>
<dbReference type="RefSeq" id="WP_187014945.1">
    <property type="nucleotide sequence ID" value="NZ_JACOQI010000009.1"/>
</dbReference>